<dbReference type="InterPro" id="IPR015661">
    <property type="entry name" value="Bub1/Mad3"/>
</dbReference>
<dbReference type="EMBL" id="BKCP01007626">
    <property type="protein sequence ID" value="GER46621.1"/>
    <property type="molecule type" value="Genomic_DNA"/>
</dbReference>
<evidence type="ECO:0000313" key="4">
    <source>
        <dbReference type="Proteomes" id="UP000325081"/>
    </source>
</evidence>
<evidence type="ECO:0000256" key="1">
    <source>
        <dbReference type="SAM" id="MobiDB-lite"/>
    </source>
</evidence>
<reference evidence="4" key="1">
    <citation type="journal article" date="2019" name="Curr. Biol.">
        <title>Genome Sequence of Striga asiatica Provides Insight into the Evolution of Plant Parasitism.</title>
        <authorList>
            <person name="Yoshida S."/>
            <person name="Kim S."/>
            <person name="Wafula E.K."/>
            <person name="Tanskanen J."/>
            <person name="Kim Y.M."/>
            <person name="Honaas L."/>
            <person name="Yang Z."/>
            <person name="Spallek T."/>
            <person name="Conn C.E."/>
            <person name="Ichihashi Y."/>
            <person name="Cheong K."/>
            <person name="Cui S."/>
            <person name="Der J.P."/>
            <person name="Gundlach H."/>
            <person name="Jiao Y."/>
            <person name="Hori C."/>
            <person name="Ishida J.K."/>
            <person name="Kasahara H."/>
            <person name="Kiba T."/>
            <person name="Kim M.S."/>
            <person name="Koo N."/>
            <person name="Laohavisit A."/>
            <person name="Lee Y.H."/>
            <person name="Lumba S."/>
            <person name="McCourt P."/>
            <person name="Mortimer J.C."/>
            <person name="Mutuku J.M."/>
            <person name="Nomura T."/>
            <person name="Sasaki-Sekimoto Y."/>
            <person name="Seto Y."/>
            <person name="Wang Y."/>
            <person name="Wakatake T."/>
            <person name="Sakakibara H."/>
            <person name="Demura T."/>
            <person name="Yamaguchi S."/>
            <person name="Yoneyama K."/>
            <person name="Manabe R.I."/>
            <person name="Nelson D.C."/>
            <person name="Schulman A.H."/>
            <person name="Timko M.P."/>
            <person name="dePamphilis C.W."/>
            <person name="Choi D."/>
            <person name="Shirasu K."/>
        </authorList>
    </citation>
    <scope>NUCLEOTIDE SEQUENCE [LARGE SCALE GENOMIC DNA]</scope>
    <source>
        <strain evidence="4">cv. UVA1</strain>
    </source>
</reference>
<keyword evidence="3" id="KW-0418">Kinase</keyword>
<dbReference type="Gene3D" id="1.25.40.430">
    <property type="match status" value="1"/>
</dbReference>
<dbReference type="Pfam" id="PF08311">
    <property type="entry name" value="Mad3_BUB1_I"/>
    <property type="match status" value="1"/>
</dbReference>
<proteinExistence type="predicted"/>
<feature type="region of interest" description="Disordered" evidence="1">
    <location>
        <begin position="430"/>
        <end position="502"/>
    </location>
</feature>
<feature type="compositionally biased region" description="Basic and acidic residues" evidence="1">
    <location>
        <begin position="430"/>
        <end position="439"/>
    </location>
</feature>
<evidence type="ECO:0000313" key="3">
    <source>
        <dbReference type="EMBL" id="GER46621.1"/>
    </source>
</evidence>
<feature type="compositionally biased region" description="Polar residues" evidence="1">
    <location>
        <begin position="489"/>
        <end position="498"/>
    </location>
</feature>
<gene>
    <name evidence="3" type="ORF">STAS_23668</name>
</gene>
<protein>
    <submittedName>
        <fullName evidence="3">Mitotic checkpoint serine/threonine-protein kinase BUB1 beta</fullName>
    </submittedName>
</protein>
<dbReference type="InterPro" id="IPR013212">
    <property type="entry name" value="Mad3/Bub1_I"/>
</dbReference>
<dbReference type="PANTHER" id="PTHR14030">
    <property type="entry name" value="MITOTIC CHECKPOINT SERINE/THREONINE-PROTEIN KINASE BUB1"/>
    <property type="match status" value="1"/>
</dbReference>
<dbReference type="GO" id="GO:0007094">
    <property type="term" value="P:mitotic spindle assembly checkpoint signaling"/>
    <property type="evidence" value="ECO:0007669"/>
    <property type="project" value="InterPro"/>
</dbReference>
<dbReference type="OrthoDB" id="248495at2759"/>
<feature type="domain" description="BUB1 N-terminal" evidence="2">
    <location>
        <begin position="16"/>
        <end position="175"/>
    </location>
</feature>
<name>A0A5A7QRS3_STRAF</name>
<keyword evidence="3" id="KW-0808">Transferase</keyword>
<evidence type="ECO:0000259" key="2">
    <source>
        <dbReference type="PROSITE" id="PS51489"/>
    </source>
</evidence>
<dbReference type="GO" id="GO:0051754">
    <property type="term" value="P:meiotic sister chromatid cohesion, centromeric"/>
    <property type="evidence" value="ECO:0007669"/>
    <property type="project" value="TreeGrafter"/>
</dbReference>
<sequence length="527" mass="59930">MSDDGNVLYDELFSSLRSDIKSYNGVDPLLPWLRGIRKMKETLPPQLLKQKLPRFLQKCAETFLTDRRYSNDLRYLRVWLQLMDFLDDPKAALVTMDKNGIGTKKSLFYQAYALYYEKKKKFEAAEKIYHRGVQNLAEPADELQKSYDQFLHRMGRHKNKRLQLQVVKKNDRLVNHDMKEGYHDHVKESSHHGDKLSRKTVLSDTGEQVKSKQDKNRKFCGDDTIVVKFVDTAIVGKSNAEDARHHGLVEPTINTKEAMNAINSMFREPIEPPIAGSKYKNQSAGDNSKNGFTIFTDEIVDAKRPPAKPFEVYVDGEQTNDFKEKKENGISIERGKSSRASASISHTVFAKPNDFPSEGSRDSNTRRAHQAGFREDTFVYRFVGSTISDEPEVENAWHHGLVDPTINLKEAMEDINSMFGKPIEFTRKSRSKKIEKVPDTGKNGGGFLILPDDEPENNIAEDNDIGKPMNDDHTGFLILPDDDSDDQAENNLPSSSTEKGSDLFEQTVCTKEAMAEINKLFAMPMDF</sequence>
<organism evidence="3 4">
    <name type="scientific">Striga asiatica</name>
    <name type="common">Asiatic witchweed</name>
    <name type="synonym">Buchnera asiatica</name>
    <dbReference type="NCBI Taxonomy" id="4170"/>
    <lineage>
        <taxon>Eukaryota</taxon>
        <taxon>Viridiplantae</taxon>
        <taxon>Streptophyta</taxon>
        <taxon>Embryophyta</taxon>
        <taxon>Tracheophyta</taxon>
        <taxon>Spermatophyta</taxon>
        <taxon>Magnoliopsida</taxon>
        <taxon>eudicotyledons</taxon>
        <taxon>Gunneridae</taxon>
        <taxon>Pentapetalae</taxon>
        <taxon>asterids</taxon>
        <taxon>lamiids</taxon>
        <taxon>Lamiales</taxon>
        <taxon>Orobanchaceae</taxon>
        <taxon>Buchnereae</taxon>
        <taxon>Striga</taxon>
    </lineage>
</organism>
<keyword evidence="4" id="KW-1185">Reference proteome</keyword>
<dbReference type="Proteomes" id="UP000325081">
    <property type="component" value="Unassembled WGS sequence"/>
</dbReference>
<dbReference type="PANTHER" id="PTHR14030:SF2">
    <property type="entry name" value="OS11G0128700 PROTEIN"/>
    <property type="match status" value="1"/>
</dbReference>
<dbReference type="GO" id="GO:0004672">
    <property type="term" value="F:protein kinase activity"/>
    <property type="evidence" value="ECO:0007669"/>
    <property type="project" value="TreeGrafter"/>
</dbReference>
<accession>A0A5A7QRS3</accession>
<dbReference type="AlphaFoldDB" id="A0A5A7QRS3"/>
<feature type="region of interest" description="Disordered" evidence="1">
    <location>
        <begin position="184"/>
        <end position="215"/>
    </location>
</feature>
<feature type="compositionally biased region" description="Basic and acidic residues" evidence="1">
    <location>
        <begin position="184"/>
        <end position="197"/>
    </location>
</feature>
<dbReference type="SMART" id="SM00777">
    <property type="entry name" value="Mad3_BUB1_I"/>
    <property type="match status" value="1"/>
</dbReference>
<feature type="compositionally biased region" description="Acidic residues" evidence="1">
    <location>
        <begin position="451"/>
        <end position="463"/>
    </location>
</feature>
<dbReference type="PROSITE" id="PS51489">
    <property type="entry name" value="BUB1_N"/>
    <property type="match status" value="1"/>
</dbReference>
<comment type="caution">
    <text evidence="3">The sequence shown here is derived from an EMBL/GenBank/DDBJ whole genome shotgun (WGS) entry which is preliminary data.</text>
</comment>